<sequence>MGTVLAFGSGSGAGRAAAMATETFRPGPDGDFSVVARVTIPSHIGELPIVEQENKHNYGAPFGLTLSSARSTAFFGSGAMDDRPDTWSADSPDLVAGGTADYPASYRVRDSSFISVRMDMVSGYSSGYFFASSEAETVQCASAALSDKTFDVSIVAGSHIGAGPTWLDAADETAAGNVVVEIWDASTSELHCRLHLSTTSERLGPFRVTLHSDPHNSYASVALLHWLRVGRQIGAPDAALHPYAPFGDSAVEFGLNRSTKALEHALLETVGDIEIQEAGAKVSGMAAEGAWQGSGSTGFSQATDWLAELRASAIPTNASRPGATVSRSAAGTTVVGWDFGSDSPAAEVFAVASSGVGFAVDNTTFALRSRGPSPRALWSGVFRFSSEYSQESGRYPSLPDRADAPMRPGSGVEHATSTEVPAPHLAWRASTASAADSPLVLTGMTPAHGATDIALRLPSVSFFFQGGVRPALAAGAKDSIVSIRKYDGRDWGHVQEASLASSTAFGCGVVRISLPPEAVSEPLTRYQVRVPAGAFAPSPLSSLTTPALEIEFQTSPDRVPPTLVLRLPQPGSVDVPSKHAWLRTLWSEPVSLPAGAHLGAASWGRVSVVDTVRGVETAVVSASAINTSVATADQSAMQGLEPGQYTWVNMTLPPEALAEDRVAYHVRIGPGFVEDLAGNANRGELGAASWGLRTTDINPPRVVGAIPALRSNATVRAFELSQVTLLFSEAVVPAGGTLQVLERTANTSWALRQAVDLFDREAALATGAALTVQLAAGAIRSPATEYKLNLVGDVVADAAGLSWLGARDLDWSFHTAPDAEPPQVVGRWPDAGASSVSWPRGQVPRLNLQLSELVSVVNSSCQWMLEARDPAAAPGTAAYVVAANLSDPSQVLTAPSALRLSASGALSPVTSSSEATELEQHDAQMLSWTQGSKLEVLGAAEVLRNGSAASASKLTVSSVEIKSTISAGCLSDGAGNSLPELSWTFSRIDSEPPKLLGSTPSAGESNVHLGFGAFTFAFSEPIMRGDGTVQVRDATSGLSIAIVDLSKPGVAVAAGSTLKLQLPATMLQVYLQHFCATLPQGAVLDAVGNAFKGATQCWRAEPDTYPPTITSFEVTGDARGLVNPSSAATASLLWTVSEGIDVSEAVFPGPVTVVSGPQGPTVKVWDATDTSSPVAELRVRAAADVSVHSSSVVLWLQGAAISKTYARYYVTMADGAFVDGSGNALPGIQAGDWAFTTAPDSTAPMLRASVPHHAATGASQSLAKVTLQFNEAIRLGASGTIAVAATPGQSLLSVDLGADSAEAIAESLTVDDATLTVSWPAARGPIPEQAKVAVTLSAGAVVDVAGNELPGLPDPRFVSDTAAAAASAQRALEFTIEDVSPPSLVTVTPAQGSASVDAEASFVSLTFSEAVTVADSAVLRIYALPPSVETVEQANAVDPEKSSEAELTDEAAFAVAPGRFRGAGTPSLVVTLGSASLARSKTWFAILLSGPQFVRDVAGNPVAASSLLPDSGASAWRLRTQADESAPVLVSSSPASGWTIASSALAQVSLRFSEDVCTFGPECASGVCNATSGTCDSPTCSDGVRNGAELGVDCGEVACGFRCDGGAECTQATAGRVCASGVCAANGTCAEARCDDGVKADSELGVDCSGAVGPCGLCPAGQPSGWSASNCVSGVEAYGVCMAATCSDSVRNSPGGIREAGVDCGGPCPASCDPGVECSRASDCSSGVCNATSGTCDSPTCSDGVRNGAELGVDCGEVACGFRCDGGAECTRATAGLVCASGVCAANGTCEEARCDDGVKADSELGVDCSGAVGPCGLCPAGQPSGWSASNCVSGVEAYGVCMAATCSDSVRNSPGGIREAGVDCGGPCPASCDPGVECSRASDCSSGVCKRHLRTCDSPTCSDGVRNGAELGVDCGEVACGFRCDGGAECTPGHGWPSMRVGRVRGQRHVRGGALR</sequence>
<organism evidence="4 5">
    <name type="scientific">Cafeteria roenbergensis</name>
    <name type="common">Marine flagellate</name>
    <dbReference type="NCBI Taxonomy" id="33653"/>
    <lineage>
        <taxon>Eukaryota</taxon>
        <taxon>Sar</taxon>
        <taxon>Stramenopiles</taxon>
        <taxon>Bigyra</taxon>
        <taxon>Opalozoa</taxon>
        <taxon>Bicosoecida</taxon>
        <taxon>Cafeteriaceae</taxon>
        <taxon>Cafeteria</taxon>
    </lineage>
</organism>
<keyword evidence="1" id="KW-0732">Signal</keyword>
<protein>
    <recommendedName>
        <fullName evidence="3">SbsA Ig-like domain-containing protein</fullName>
    </recommendedName>
</protein>
<evidence type="ECO:0000313" key="5">
    <source>
        <dbReference type="Proteomes" id="UP000325113"/>
    </source>
</evidence>
<proteinExistence type="predicted"/>
<evidence type="ECO:0000256" key="1">
    <source>
        <dbReference type="ARBA" id="ARBA00022729"/>
    </source>
</evidence>
<name>A0A5A8C1M5_CAFRO</name>
<evidence type="ECO:0000256" key="2">
    <source>
        <dbReference type="SAM" id="MobiDB-lite"/>
    </source>
</evidence>
<reference evidence="4 5" key="1">
    <citation type="submission" date="2019-07" db="EMBL/GenBank/DDBJ databases">
        <title>Genomes of Cafeteria roenbergensis.</title>
        <authorList>
            <person name="Fischer M.G."/>
            <person name="Hackl T."/>
            <person name="Roman M."/>
        </authorList>
    </citation>
    <scope>NUCLEOTIDE SEQUENCE [LARGE SCALE GENOMIC DNA]</scope>
    <source>
        <strain evidence="4 5">Cflag</strain>
    </source>
</reference>
<accession>A0A5A8C1M5</accession>
<comment type="caution">
    <text evidence="4">The sequence shown here is derived from an EMBL/GenBank/DDBJ whole genome shotgun (WGS) entry which is preliminary data.</text>
</comment>
<gene>
    <name evidence="4" type="ORF">FNF31_07890</name>
</gene>
<dbReference type="InterPro" id="IPR032812">
    <property type="entry name" value="SbsA_Ig"/>
</dbReference>
<dbReference type="Pfam" id="PF13205">
    <property type="entry name" value="Big_5"/>
    <property type="match status" value="1"/>
</dbReference>
<feature type="region of interest" description="Disordered" evidence="2">
    <location>
        <begin position="391"/>
        <end position="416"/>
    </location>
</feature>
<dbReference type="Proteomes" id="UP000325113">
    <property type="component" value="Unassembled WGS sequence"/>
</dbReference>
<evidence type="ECO:0000259" key="3">
    <source>
        <dbReference type="Pfam" id="PF13205"/>
    </source>
</evidence>
<dbReference type="EMBL" id="VLTM01000207">
    <property type="protein sequence ID" value="KAA0146000.1"/>
    <property type="molecule type" value="Genomic_DNA"/>
</dbReference>
<feature type="domain" description="SbsA Ig-like" evidence="3">
    <location>
        <begin position="1240"/>
        <end position="1351"/>
    </location>
</feature>
<evidence type="ECO:0000313" key="4">
    <source>
        <dbReference type="EMBL" id="KAA0146000.1"/>
    </source>
</evidence>